<feature type="transmembrane region" description="Helical" evidence="6">
    <location>
        <begin position="195"/>
        <end position="213"/>
    </location>
</feature>
<feature type="transmembrane region" description="Helical" evidence="6">
    <location>
        <begin position="144"/>
        <end position="163"/>
    </location>
</feature>
<evidence type="ECO:0000256" key="2">
    <source>
        <dbReference type="ARBA" id="ARBA00022692"/>
    </source>
</evidence>
<evidence type="ECO:0000256" key="5">
    <source>
        <dbReference type="ARBA" id="ARBA00023136"/>
    </source>
</evidence>
<evidence type="ECO:0000256" key="1">
    <source>
        <dbReference type="ARBA" id="ARBA00004141"/>
    </source>
</evidence>
<dbReference type="UniPathway" id="UPA00219"/>
<dbReference type="EC" id="2.4.99.28" evidence="6"/>
<dbReference type="AlphaFoldDB" id="A0A3G9G1L9"/>
<evidence type="ECO:0000256" key="4">
    <source>
        <dbReference type="ARBA" id="ARBA00022989"/>
    </source>
</evidence>
<protein>
    <recommendedName>
        <fullName evidence="6">Peptidoglycan glycosyltransferase MrdB</fullName>
        <shortName evidence="6">PGT</shortName>
        <ecNumber evidence="6">2.4.99.28</ecNumber>
    </recommendedName>
    <alternativeName>
        <fullName evidence="6">Cell elongation protein RodA</fullName>
    </alternativeName>
    <alternativeName>
        <fullName evidence="6">Cell wall polymerase</fullName>
    </alternativeName>
    <alternativeName>
        <fullName evidence="6">Peptidoglycan polymerase</fullName>
        <shortName evidence="6">PG polymerase</shortName>
    </alternativeName>
</protein>
<dbReference type="GO" id="GO:0032153">
    <property type="term" value="C:cell division site"/>
    <property type="evidence" value="ECO:0007669"/>
    <property type="project" value="TreeGrafter"/>
</dbReference>
<dbReference type="NCBIfam" id="TIGR02210">
    <property type="entry name" value="rodA_shape"/>
    <property type="match status" value="1"/>
</dbReference>
<dbReference type="GO" id="GO:0009252">
    <property type="term" value="P:peptidoglycan biosynthetic process"/>
    <property type="evidence" value="ECO:0007669"/>
    <property type="project" value="UniProtKB-UniRule"/>
</dbReference>
<dbReference type="EMBL" id="AP018827">
    <property type="protein sequence ID" value="BBF79755.1"/>
    <property type="molecule type" value="Genomic_DNA"/>
</dbReference>
<dbReference type="GO" id="GO:0071555">
    <property type="term" value="P:cell wall organization"/>
    <property type="evidence" value="ECO:0007669"/>
    <property type="project" value="UniProtKB-KW"/>
</dbReference>
<accession>A0A3G9G1L9</accession>
<feature type="transmembrane region" description="Helical" evidence="6">
    <location>
        <begin position="281"/>
        <end position="302"/>
    </location>
</feature>
<evidence type="ECO:0000256" key="3">
    <source>
        <dbReference type="ARBA" id="ARBA00022960"/>
    </source>
</evidence>
<feature type="transmembrane region" description="Helical" evidence="6">
    <location>
        <begin position="80"/>
        <end position="100"/>
    </location>
</feature>
<dbReference type="GO" id="GO:0015648">
    <property type="term" value="F:lipid-linked peptidoglycan transporter activity"/>
    <property type="evidence" value="ECO:0007669"/>
    <property type="project" value="TreeGrafter"/>
</dbReference>
<keyword evidence="3 6" id="KW-0133">Cell shape</keyword>
<dbReference type="GO" id="GO:0051301">
    <property type="term" value="P:cell division"/>
    <property type="evidence" value="ECO:0007669"/>
    <property type="project" value="InterPro"/>
</dbReference>
<keyword evidence="5 6" id="KW-0472">Membrane</keyword>
<keyword evidence="6" id="KW-0328">Glycosyltransferase</keyword>
<dbReference type="GO" id="GO:0008955">
    <property type="term" value="F:peptidoglycan glycosyltransferase activity"/>
    <property type="evidence" value="ECO:0007669"/>
    <property type="project" value="UniProtKB-UniRule"/>
</dbReference>
<evidence type="ECO:0000313" key="8">
    <source>
        <dbReference type="Proteomes" id="UP000278756"/>
    </source>
</evidence>
<dbReference type="Pfam" id="PF01098">
    <property type="entry name" value="FTSW_RODA_SPOVE"/>
    <property type="match status" value="1"/>
</dbReference>
<proteinExistence type="inferred from homology"/>
<keyword evidence="6" id="KW-0808">Transferase</keyword>
<evidence type="ECO:0000313" key="7">
    <source>
        <dbReference type="EMBL" id="BBF79755.1"/>
    </source>
</evidence>
<organism evidence="7 8">
    <name type="scientific">Asticcacaulis excentricus</name>
    <dbReference type="NCBI Taxonomy" id="78587"/>
    <lineage>
        <taxon>Bacteria</taxon>
        <taxon>Pseudomonadati</taxon>
        <taxon>Pseudomonadota</taxon>
        <taxon>Alphaproteobacteria</taxon>
        <taxon>Caulobacterales</taxon>
        <taxon>Caulobacteraceae</taxon>
        <taxon>Asticcacaulis</taxon>
    </lineage>
</organism>
<dbReference type="RefSeq" id="WP_126419781.1">
    <property type="nucleotide sequence ID" value="NZ_AP018827.1"/>
</dbReference>
<feature type="transmembrane region" description="Helical" evidence="6">
    <location>
        <begin position="56"/>
        <end position="73"/>
    </location>
</feature>
<dbReference type="OrthoDB" id="9768187at2"/>
<comment type="pathway">
    <text evidence="6">Cell wall biogenesis; peptidoglycan biosynthesis.</text>
</comment>
<evidence type="ECO:0000256" key="6">
    <source>
        <dbReference type="HAMAP-Rule" id="MF_02079"/>
    </source>
</evidence>
<keyword evidence="6" id="KW-0961">Cell wall biogenesis/degradation</keyword>
<gene>
    <name evidence="6" type="primary">mrdB</name>
    <name evidence="6" type="synonym">rodA</name>
    <name evidence="7" type="ORF">EM6_0326</name>
</gene>
<comment type="similarity">
    <text evidence="6">Belongs to the SEDS family. MrdB/RodA subfamily.</text>
</comment>
<dbReference type="InterPro" id="IPR001182">
    <property type="entry name" value="FtsW/RodA"/>
</dbReference>
<reference evidence="8" key="1">
    <citation type="journal article" date="2017" name="Biotechnol. Biofuels">
        <title>Evaluation of environmental bacterial communities as a factor affecting the growth of duckweed Lemna minor.</title>
        <authorList>
            <person name="Ishizawa H."/>
            <person name="Kuroda M."/>
            <person name="Morikawa M."/>
            <person name="Ike M."/>
        </authorList>
    </citation>
    <scope>NUCLEOTIDE SEQUENCE [LARGE SCALE GENOMIC DNA]</scope>
    <source>
        <strain evidence="8">M6</strain>
    </source>
</reference>
<feature type="transmembrane region" description="Helical" evidence="6">
    <location>
        <begin position="21"/>
        <end position="44"/>
    </location>
</feature>
<keyword evidence="6" id="KW-1003">Cell membrane</keyword>
<dbReference type="PANTHER" id="PTHR30474">
    <property type="entry name" value="CELL CYCLE PROTEIN"/>
    <property type="match status" value="1"/>
</dbReference>
<dbReference type="Proteomes" id="UP000278756">
    <property type="component" value="Chromosome 1"/>
</dbReference>
<comment type="catalytic activity">
    <reaction evidence="6">
        <text>[GlcNAc-(1-&gt;4)-Mur2Ac(oyl-L-Ala-gamma-D-Glu-L-Lys-D-Ala-D-Ala)](n)-di-trans,octa-cis-undecaprenyl diphosphate + beta-D-GlcNAc-(1-&gt;4)-Mur2Ac(oyl-L-Ala-gamma-D-Glu-L-Lys-D-Ala-D-Ala)-di-trans,octa-cis-undecaprenyl diphosphate = [GlcNAc-(1-&gt;4)-Mur2Ac(oyl-L-Ala-gamma-D-Glu-L-Lys-D-Ala-D-Ala)](n+1)-di-trans,octa-cis-undecaprenyl diphosphate + di-trans,octa-cis-undecaprenyl diphosphate + H(+)</text>
        <dbReference type="Rhea" id="RHEA:23708"/>
        <dbReference type="Rhea" id="RHEA-COMP:9602"/>
        <dbReference type="Rhea" id="RHEA-COMP:9603"/>
        <dbReference type="ChEBI" id="CHEBI:15378"/>
        <dbReference type="ChEBI" id="CHEBI:58405"/>
        <dbReference type="ChEBI" id="CHEBI:60033"/>
        <dbReference type="ChEBI" id="CHEBI:78435"/>
        <dbReference type="EC" id="2.4.99.28"/>
    </reaction>
</comment>
<feature type="transmembrane region" description="Helical" evidence="6">
    <location>
        <begin position="314"/>
        <end position="341"/>
    </location>
</feature>
<keyword evidence="2 6" id="KW-0812">Transmembrane</keyword>
<feature type="transmembrane region" description="Helical" evidence="6">
    <location>
        <begin position="347"/>
        <end position="368"/>
    </location>
</feature>
<dbReference type="InterPro" id="IPR011923">
    <property type="entry name" value="RodA/MrdB"/>
</dbReference>
<keyword evidence="6" id="KW-0573">Peptidoglycan synthesis</keyword>
<reference evidence="8" key="2">
    <citation type="journal article" date="2017" name="Plant Physiol. Biochem.">
        <title>Differential oxidative and antioxidative response of duckweed Lemna minor toward plant growth promoting/inhibiting bacteria.</title>
        <authorList>
            <person name="Ishizawa H."/>
            <person name="Kuroda M."/>
            <person name="Morikawa M."/>
            <person name="Ike M."/>
        </authorList>
    </citation>
    <scope>NUCLEOTIDE SEQUENCE [LARGE SCALE GENOMIC DNA]</scope>
    <source>
        <strain evidence="8">M6</strain>
    </source>
</reference>
<sequence length="387" mass="42233">MAESAMTRRGERERYDIKLLQVDWGFALVLSLIAGIGVLVLYSVGGMSWEPWAYNHVLRFGLCFLFMIVLALVDLRWWMLLAYPAYGVSLLLLVAVELVGDVRMGAQRWLEIGSFSMQPSEFMKLSIVMALARWYHEAGTKDAVLSWKLLIPFTMIMAPVLLVAHQPDLGTAMLILLTGITVMIVAGLDWRIIGTAAVGGAVAIPFFVLFVMHDYQRKRVLTFLNPEADPSGDGYHILQSKIAIGSGGLLGKGLGLGSQSQLSFLPEKHTDFILAAVGEELGFLGAFTVFALYALAIFMALRIASLSHSHFGRLAAAGVTATFALYVLINGAMVMGLAPVVGVPQPLLSYGGSVMTTVMIGFGLVMGVKVHRYQELPRTQSFLSHFE</sequence>
<dbReference type="GO" id="GO:0008360">
    <property type="term" value="P:regulation of cell shape"/>
    <property type="evidence" value="ECO:0007669"/>
    <property type="project" value="UniProtKB-KW"/>
</dbReference>
<dbReference type="HAMAP" id="MF_02079">
    <property type="entry name" value="PGT_RodA"/>
    <property type="match status" value="1"/>
</dbReference>
<comment type="function">
    <text evidence="6">Peptidoglycan polymerase that is essential for cell wall elongation.</text>
</comment>
<name>A0A3G9G1L9_9CAUL</name>
<keyword evidence="6" id="KW-0997">Cell inner membrane</keyword>
<keyword evidence="4 6" id="KW-1133">Transmembrane helix</keyword>
<feature type="transmembrane region" description="Helical" evidence="6">
    <location>
        <begin position="169"/>
        <end position="188"/>
    </location>
</feature>
<dbReference type="PANTHER" id="PTHR30474:SF1">
    <property type="entry name" value="PEPTIDOGLYCAN GLYCOSYLTRANSFERASE MRDB"/>
    <property type="match status" value="1"/>
</dbReference>
<comment type="subcellular location">
    <subcellularLocation>
        <location evidence="6">Cell inner membrane</location>
        <topology evidence="6">Multi-pass membrane protein</topology>
    </subcellularLocation>
    <subcellularLocation>
        <location evidence="1">Membrane</location>
        <topology evidence="1">Multi-pass membrane protein</topology>
    </subcellularLocation>
</comment>
<dbReference type="GO" id="GO:0005886">
    <property type="term" value="C:plasma membrane"/>
    <property type="evidence" value="ECO:0007669"/>
    <property type="project" value="UniProtKB-SubCell"/>
</dbReference>